<evidence type="ECO:0000256" key="2">
    <source>
        <dbReference type="ARBA" id="ARBA00022491"/>
    </source>
</evidence>
<gene>
    <name evidence="12" type="ORF">ALEPTO_LOCUS6316</name>
</gene>
<accession>A0A9N9BBR4</accession>
<dbReference type="PANTHER" id="PTHR47257:SF1">
    <property type="entry name" value="PH-RESPONSE TRANSCRIPTION FACTOR PACC_RIM101"/>
    <property type="match status" value="1"/>
</dbReference>
<feature type="region of interest" description="Disordered" evidence="10">
    <location>
        <begin position="440"/>
        <end position="522"/>
    </location>
</feature>
<keyword evidence="6" id="KW-0862">Zinc</keyword>
<evidence type="ECO:0000259" key="11">
    <source>
        <dbReference type="PROSITE" id="PS50157"/>
    </source>
</evidence>
<evidence type="ECO:0000256" key="10">
    <source>
        <dbReference type="SAM" id="MobiDB-lite"/>
    </source>
</evidence>
<feature type="compositionally biased region" description="Low complexity" evidence="10">
    <location>
        <begin position="142"/>
        <end position="154"/>
    </location>
</feature>
<dbReference type="SUPFAM" id="SSF57667">
    <property type="entry name" value="beta-beta-alpha zinc fingers"/>
    <property type="match status" value="1"/>
</dbReference>
<comment type="caution">
    <text evidence="12">The sequence shown here is derived from an EMBL/GenBank/DDBJ whole genome shotgun (WGS) entry which is preliminary data.</text>
</comment>
<feature type="compositionally biased region" description="Low complexity" evidence="10">
    <location>
        <begin position="468"/>
        <end position="485"/>
    </location>
</feature>
<dbReference type="GO" id="GO:0005634">
    <property type="term" value="C:nucleus"/>
    <property type="evidence" value="ECO:0007669"/>
    <property type="project" value="UniProtKB-SubCell"/>
</dbReference>
<evidence type="ECO:0000256" key="8">
    <source>
        <dbReference type="ARBA" id="ARBA00038089"/>
    </source>
</evidence>
<feature type="domain" description="C2H2-type" evidence="11">
    <location>
        <begin position="57"/>
        <end position="86"/>
    </location>
</feature>
<proteinExistence type="inferred from homology"/>
<feature type="compositionally biased region" description="Polar residues" evidence="10">
    <location>
        <begin position="160"/>
        <end position="169"/>
    </location>
</feature>
<dbReference type="Gene3D" id="3.30.160.60">
    <property type="entry name" value="Classic Zinc Finger"/>
    <property type="match status" value="2"/>
</dbReference>
<evidence type="ECO:0000313" key="12">
    <source>
        <dbReference type="EMBL" id="CAG8560231.1"/>
    </source>
</evidence>
<evidence type="ECO:0000256" key="6">
    <source>
        <dbReference type="ARBA" id="ARBA00022833"/>
    </source>
</evidence>
<evidence type="ECO:0000256" key="5">
    <source>
        <dbReference type="ARBA" id="ARBA00022771"/>
    </source>
</evidence>
<dbReference type="GO" id="GO:0045944">
    <property type="term" value="P:positive regulation of transcription by RNA polymerase II"/>
    <property type="evidence" value="ECO:0007669"/>
    <property type="project" value="TreeGrafter"/>
</dbReference>
<dbReference type="PROSITE" id="PS00028">
    <property type="entry name" value="ZINC_FINGER_C2H2_1"/>
    <property type="match status" value="2"/>
</dbReference>
<dbReference type="OrthoDB" id="6155966at2759"/>
<comment type="similarity">
    <text evidence="8">Belongs to the pacC/RIM101 family.</text>
</comment>
<feature type="region of interest" description="Disordered" evidence="10">
    <location>
        <begin position="100"/>
        <end position="171"/>
    </location>
</feature>
<evidence type="ECO:0000256" key="1">
    <source>
        <dbReference type="ARBA" id="ARBA00004123"/>
    </source>
</evidence>
<name>A0A9N9BBR4_9GLOM</name>
<dbReference type="PANTHER" id="PTHR47257">
    <property type="entry name" value="PH-RESPONSE TRANSCRIPTION FACTOR PACC/RIM101"/>
    <property type="match status" value="1"/>
</dbReference>
<keyword evidence="2" id="KW-0678">Repressor</keyword>
<organism evidence="12 13">
    <name type="scientific">Ambispora leptoticha</name>
    <dbReference type="NCBI Taxonomy" id="144679"/>
    <lineage>
        <taxon>Eukaryota</taxon>
        <taxon>Fungi</taxon>
        <taxon>Fungi incertae sedis</taxon>
        <taxon>Mucoromycota</taxon>
        <taxon>Glomeromycotina</taxon>
        <taxon>Glomeromycetes</taxon>
        <taxon>Archaeosporales</taxon>
        <taxon>Ambisporaceae</taxon>
        <taxon>Ambispora</taxon>
    </lineage>
</organism>
<protein>
    <submittedName>
        <fullName evidence="12">9931_t:CDS:1</fullName>
    </submittedName>
</protein>
<dbReference type="SMART" id="SM00355">
    <property type="entry name" value="ZnF_C2H2"/>
    <property type="match status" value="3"/>
</dbReference>
<feature type="domain" description="C2H2-type" evidence="11">
    <location>
        <begin position="21"/>
        <end position="51"/>
    </location>
</feature>
<dbReference type="FunFam" id="3.30.160.60:FF:000340">
    <property type="entry name" value="zinc finger protein 473 isoform X1"/>
    <property type="match status" value="1"/>
</dbReference>
<evidence type="ECO:0000256" key="3">
    <source>
        <dbReference type="ARBA" id="ARBA00022723"/>
    </source>
</evidence>
<feature type="domain" description="C2H2-type" evidence="11">
    <location>
        <begin position="87"/>
        <end position="114"/>
    </location>
</feature>
<keyword evidence="4" id="KW-0677">Repeat</keyword>
<evidence type="ECO:0000256" key="7">
    <source>
        <dbReference type="ARBA" id="ARBA00023242"/>
    </source>
</evidence>
<evidence type="ECO:0000256" key="9">
    <source>
        <dbReference type="PROSITE-ProRule" id="PRU00042"/>
    </source>
</evidence>
<reference evidence="12" key="1">
    <citation type="submission" date="2021-06" db="EMBL/GenBank/DDBJ databases">
        <authorList>
            <person name="Kallberg Y."/>
            <person name="Tangrot J."/>
            <person name="Rosling A."/>
        </authorList>
    </citation>
    <scope>NUCLEOTIDE SEQUENCE</scope>
    <source>
        <strain evidence="12">FL130A</strain>
    </source>
</reference>
<keyword evidence="3" id="KW-0479">Metal-binding</keyword>
<feature type="compositionally biased region" description="Polar residues" evidence="10">
    <location>
        <begin position="503"/>
        <end position="513"/>
    </location>
</feature>
<keyword evidence="13" id="KW-1185">Reference proteome</keyword>
<dbReference type="EMBL" id="CAJVPS010002097">
    <property type="protein sequence ID" value="CAG8560231.1"/>
    <property type="molecule type" value="Genomic_DNA"/>
</dbReference>
<evidence type="ECO:0000313" key="13">
    <source>
        <dbReference type="Proteomes" id="UP000789508"/>
    </source>
</evidence>
<dbReference type="Proteomes" id="UP000789508">
    <property type="component" value="Unassembled WGS sequence"/>
</dbReference>
<dbReference type="InterPro" id="IPR036236">
    <property type="entry name" value="Znf_C2H2_sf"/>
</dbReference>
<dbReference type="AlphaFoldDB" id="A0A9N9BBR4"/>
<keyword evidence="7" id="KW-0539">Nucleus</keyword>
<dbReference type="GO" id="GO:0008270">
    <property type="term" value="F:zinc ion binding"/>
    <property type="evidence" value="ECO:0007669"/>
    <property type="project" value="UniProtKB-KW"/>
</dbReference>
<evidence type="ECO:0000256" key="4">
    <source>
        <dbReference type="ARBA" id="ARBA00022737"/>
    </source>
</evidence>
<dbReference type="PROSITE" id="PS50157">
    <property type="entry name" value="ZINC_FINGER_C2H2_2"/>
    <property type="match status" value="3"/>
</dbReference>
<keyword evidence="5 9" id="KW-0863">Zinc-finger</keyword>
<feature type="compositionally biased region" description="Basic and acidic residues" evidence="10">
    <location>
        <begin position="100"/>
        <end position="126"/>
    </location>
</feature>
<comment type="subcellular location">
    <subcellularLocation>
        <location evidence="1">Nucleus</location>
    </subcellularLocation>
</comment>
<sequence>MSLTPLTPPPQQTVKSEPKELTCLWSQCLKVFDDPEILYHHLANDHVGRKSTGNLCLECHWDKCEVVTSKRDHITSHLRVHVPLKPHTCETCKKSFKRPQDLKKHEKIHTEEHQHQISMHKSERMQRNQQLQAPTPPHYPRSARSSSVDSTTSSHPGPLSPQSIASNGSNHDRTVLWYPTNSRVSNKRGLDVLDELCWDVKKQRVAPVFNQEMSDRLNELDFILENDNLTLPTAIRTKQDLQQFNNFLVTLNAQCGGEFLDPNLFDDTIIGGVGANAGDFSAGLLADVTTSTYSNVASLTLPTDDFTTNCESLYPSLNLSNTTTNATSAGLANPDMFIGYPDELGDIYPTIPSMTSSQSSSTLYTANTSTSSISGLLSPPEEIKDSFVDYYSTTNDIFAEGVKTEHNFNAKINPDYITTEDPFIPGQLIDAPIIFKENDAKKQKDTSTIVKPKPSQGPFLYDKPKGESSSVTNSGSQTSVTLSSSNRFGQGAFRPRSLKVQLPQKSGTETTLTAGKEPDPVDSLSKKIADMEIRDFSKNKKESIQDEIHYYPKPVVSLSGGDDAELRRQKHAQLIATLFKKVNQMYREMDNSLAAGQHTTATSKNVLLSSNLSKGVGIKIKTEERD</sequence>
<dbReference type="InterPro" id="IPR050806">
    <property type="entry name" value="pacC/RIM101"/>
</dbReference>
<dbReference type="InterPro" id="IPR013087">
    <property type="entry name" value="Znf_C2H2_type"/>
</dbReference>